<keyword evidence="2" id="KW-1185">Reference proteome</keyword>
<dbReference type="Proteomes" id="UP001227192">
    <property type="component" value="Unassembled WGS sequence"/>
</dbReference>
<evidence type="ECO:0000313" key="2">
    <source>
        <dbReference type="Proteomes" id="UP001227192"/>
    </source>
</evidence>
<reference evidence="1" key="2">
    <citation type="journal article" date="2016" name="Fungal Biol.">
        <title>Ochratoxin A production by Penicillium thymicola.</title>
        <authorList>
            <person name="Nguyen H.D.T."/>
            <person name="McMullin D.R."/>
            <person name="Ponomareva E."/>
            <person name="Riley R."/>
            <person name="Pomraning K.R."/>
            <person name="Baker S.E."/>
            <person name="Seifert K.A."/>
        </authorList>
    </citation>
    <scope>NUCLEOTIDE SEQUENCE</scope>
    <source>
        <strain evidence="1">DAOM 180753</strain>
    </source>
</reference>
<comment type="caution">
    <text evidence="1">The sequence shown here is derived from an EMBL/GenBank/DDBJ whole genome shotgun (WGS) entry which is preliminary data.</text>
</comment>
<sequence>MIALPKSFLTGGYLTTYGLSAEVPRLDDSTANFCHSSQLLRNSVRQAIPALVTPEFDCPWRNKGRGEIK</sequence>
<gene>
    <name evidence="1" type="ORF">VN97_g10450</name>
</gene>
<evidence type="ECO:0000313" key="1">
    <source>
        <dbReference type="EMBL" id="KAJ9482979.1"/>
    </source>
</evidence>
<reference evidence="1" key="1">
    <citation type="submission" date="2015-06" db="EMBL/GenBank/DDBJ databases">
        <authorList>
            <person name="Nguyen H."/>
        </authorList>
    </citation>
    <scope>NUCLEOTIDE SEQUENCE</scope>
    <source>
        <strain evidence="1">DAOM 180753</strain>
    </source>
</reference>
<name>A0AAI9T9T5_PENTH</name>
<dbReference type="EMBL" id="LACB01000484">
    <property type="protein sequence ID" value="KAJ9482979.1"/>
    <property type="molecule type" value="Genomic_DNA"/>
</dbReference>
<organism evidence="1 2">
    <name type="scientific">Penicillium thymicola</name>
    <dbReference type="NCBI Taxonomy" id="293382"/>
    <lineage>
        <taxon>Eukaryota</taxon>
        <taxon>Fungi</taxon>
        <taxon>Dikarya</taxon>
        <taxon>Ascomycota</taxon>
        <taxon>Pezizomycotina</taxon>
        <taxon>Eurotiomycetes</taxon>
        <taxon>Eurotiomycetidae</taxon>
        <taxon>Eurotiales</taxon>
        <taxon>Aspergillaceae</taxon>
        <taxon>Penicillium</taxon>
    </lineage>
</organism>
<dbReference type="AlphaFoldDB" id="A0AAI9T9T5"/>
<proteinExistence type="predicted"/>
<accession>A0AAI9T9T5</accession>
<protein>
    <submittedName>
        <fullName evidence="1">Uncharacterized protein</fullName>
    </submittedName>
</protein>